<sequence>MMRDTPRTFVGTVVFLLDGPVCAHITDAVHSEVGQLDGVTRCDLDAAAGTLLVTAQEPIDRTDVIAVLDMVGCRVHT</sequence>
<accession>A0A6L6XX33</accession>
<dbReference type="RefSeq" id="WP_157344247.1">
    <property type="nucleotide sequence ID" value="NZ_WSEK01000004.1"/>
</dbReference>
<dbReference type="SUPFAM" id="SSF55008">
    <property type="entry name" value="HMA, heavy metal-associated domain"/>
    <property type="match status" value="1"/>
</dbReference>
<dbReference type="Proteomes" id="UP000473525">
    <property type="component" value="Unassembled WGS sequence"/>
</dbReference>
<keyword evidence="2" id="KW-1185">Reference proteome</keyword>
<gene>
    <name evidence="1" type="ORF">GON03_17660</name>
</gene>
<protein>
    <submittedName>
        <fullName evidence="1">Heavy metal transporter</fullName>
    </submittedName>
</protein>
<dbReference type="EMBL" id="WSEK01000004">
    <property type="protein sequence ID" value="MVQ51016.1"/>
    <property type="molecule type" value="Genomic_DNA"/>
</dbReference>
<proteinExistence type="predicted"/>
<evidence type="ECO:0000313" key="1">
    <source>
        <dbReference type="EMBL" id="MVQ51016.1"/>
    </source>
</evidence>
<comment type="caution">
    <text evidence="1">The sequence shown here is derived from an EMBL/GenBank/DDBJ whole genome shotgun (WGS) entry which is preliminary data.</text>
</comment>
<dbReference type="GO" id="GO:0046872">
    <property type="term" value="F:metal ion binding"/>
    <property type="evidence" value="ECO:0007669"/>
    <property type="project" value="InterPro"/>
</dbReference>
<dbReference type="AlphaFoldDB" id="A0A6L6XX33"/>
<reference evidence="1 2" key="1">
    <citation type="submission" date="2019-12" db="EMBL/GenBank/DDBJ databases">
        <authorList>
            <person name="Huq M.A."/>
        </authorList>
    </citation>
    <scope>NUCLEOTIDE SEQUENCE [LARGE SCALE GENOMIC DNA]</scope>
    <source>
        <strain evidence="1 2">MAH-18</strain>
    </source>
</reference>
<name>A0A6L6XX33_9ACTN</name>
<dbReference type="Gene3D" id="3.30.70.100">
    <property type="match status" value="1"/>
</dbReference>
<evidence type="ECO:0000313" key="2">
    <source>
        <dbReference type="Proteomes" id="UP000473525"/>
    </source>
</evidence>
<organism evidence="1 2">
    <name type="scientific">Nocardioides agri</name>
    <dbReference type="NCBI Taxonomy" id="2682843"/>
    <lineage>
        <taxon>Bacteria</taxon>
        <taxon>Bacillati</taxon>
        <taxon>Actinomycetota</taxon>
        <taxon>Actinomycetes</taxon>
        <taxon>Propionibacteriales</taxon>
        <taxon>Nocardioidaceae</taxon>
        <taxon>Nocardioides</taxon>
    </lineage>
</organism>
<dbReference type="InterPro" id="IPR036163">
    <property type="entry name" value="HMA_dom_sf"/>
</dbReference>